<gene>
    <name evidence="1" type="ORF">SAMCFNEI73_pC0096</name>
</gene>
<dbReference type="Proteomes" id="UP000182306">
    <property type="component" value="Plasmid C"/>
</dbReference>
<dbReference type="RefSeq" id="WP_037381814.1">
    <property type="nucleotide sequence ID" value="NZ_CP013110.1"/>
</dbReference>
<dbReference type="EMBL" id="CP013110">
    <property type="protein sequence ID" value="APG93820.1"/>
    <property type="molecule type" value="Genomic_DNA"/>
</dbReference>
<name>A0A1L3LUQ8_9HYPH</name>
<accession>A0A1L3LUQ8</accession>
<dbReference type="OrthoDB" id="9893679at2"/>
<keyword evidence="2" id="KW-1185">Reference proteome</keyword>
<dbReference type="KEGG" id="same:SAMCFNEI73_pC0096"/>
<dbReference type="AlphaFoldDB" id="A0A1L3LUQ8"/>
<organism evidence="1 2">
    <name type="scientific">Sinorhizobium americanum</name>
    <dbReference type="NCBI Taxonomy" id="194963"/>
    <lineage>
        <taxon>Bacteria</taxon>
        <taxon>Pseudomonadati</taxon>
        <taxon>Pseudomonadota</taxon>
        <taxon>Alphaproteobacteria</taxon>
        <taxon>Hyphomicrobiales</taxon>
        <taxon>Rhizobiaceae</taxon>
        <taxon>Sinorhizobium/Ensifer group</taxon>
        <taxon>Sinorhizobium</taxon>
    </lineage>
</organism>
<keyword evidence="1" id="KW-0614">Plasmid</keyword>
<reference evidence="1 2" key="1">
    <citation type="submission" date="2015-10" db="EMBL/GenBank/DDBJ databases">
        <title>Genomic differences between typical nodule nitrogen-fixing rhizobial strains and those coming from bean seeds.</title>
        <authorList>
            <person name="Peralta H."/>
            <person name="Aguilar-Vera A."/>
            <person name="Diaz R."/>
            <person name="Mora Y."/>
            <person name="Martinez-Batallar G."/>
            <person name="Salazar E."/>
            <person name="Vargas-Lagunas C."/>
            <person name="Encarnacion S."/>
            <person name="Girard L."/>
            <person name="Mora J."/>
        </authorList>
    </citation>
    <scope>NUCLEOTIDE SEQUENCE [LARGE SCALE GENOMIC DNA]</scope>
    <source>
        <strain evidence="1 2">CFNEI 73</strain>
        <plasmid evidence="1 2">C</plasmid>
    </source>
</reference>
<evidence type="ECO:0000313" key="2">
    <source>
        <dbReference type="Proteomes" id="UP000182306"/>
    </source>
</evidence>
<geneLocation type="plasmid" evidence="1 2">
    <name>C</name>
</geneLocation>
<sequence>MSNIAVFPTKKPEDRFRMADMESARDRLLSVAAQLDHILAELSREGLRPAYGQLPKTGT</sequence>
<proteinExistence type="predicted"/>
<evidence type="ECO:0000313" key="1">
    <source>
        <dbReference type="EMBL" id="APG93820.1"/>
    </source>
</evidence>
<protein>
    <submittedName>
        <fullName evidence="1">Uncharacterized protein</fullName>
    </submittedName>
</protein>